<name>A0A1F4S3K1_UNCSA</name>
<dbReference type="EMBL" id="MEUA01000027">
    <property type="protein sequence ID" value="OGC15004.1"/>
    <property type="molecule type" value="Genomic_DNA"/>
</dbReference>
<proteinExistence type="predicted"/>
<gene>
    <name evidence="1" type="ORF">A2290_01610</name>
</gene>
<dbReference type="Proteomes" id="UP000177905">
    <property type="component" value="Unassembled WGS sequence"/>
</dbReference>
<organism evidence="1 2">
    <name type="scientific">candidate division WOR-1 bacterium RIFOXYB2_FULL_36_35</name>
    <dbReference type="NCBI Taxonomy" id="1802578"/>
    <lineage>
        <taxon>Bacteria</taxon>
        <taxon>Bacillati</taxon>
        <taxon>Saganbacteria</taxon>
    </lineage>
</organism>
<comment type="caution">
    <text evidence="1">The sequence shown here is derived from an EMBL/GenBank/DDBJ whole genome shotgun (WGS) entry which is preliminary data.</text>
</comment>
<evidence type="ECO:0000313" key="1">
    <source>
        <dbReference type="EMBL" id="OGC15004.1"/>
    </source>
</evidence>
<reference evidence="1 2" key="1">
    <citation type="journal article" date="2016" name="Nat. Commun.">
        <title>Thousands of microbial genomes shed light on interconnected biogeochemical processes in an aquifer system.</title>
        <authorList>
            <person name="Anantharaman K."/>
            <person name="Brown C.T."/>
            <person name="Hug L.A."/>
            <person name="Sharon I."/>
            <person name="Castelle C.J."/>
            <person name="Probst A.J."/>
            <person name="Thomas B.C."/>
            <person name="Singh A."/>
            <person name="Wilkins M.J."/>
            <person name="Karaoz U."/>
            <person name="Brodie E.L."/>
            <person name="Williams K.H."/>
            <person name="Hubbard S.S."/>
            <person name="Banfield J.F."/>
        </authorList>
    </citation>
    <scope>NUCLEOTIDE SEQUENCE [LARGE SCALE GENOMIC DNA]</scope>
</reference>
<accession>A0A1F4S3K1</accession>
<sequence length="347" mass="39252">MFLEIENKDNFMIAMKGNLPLNRAIPYKKPIQKAEHRKRECFYQKIDLPVAALTSLPNRRKLSVLNMIQAKRSVVLPIDFLRLLEDKASDYHSGESHKIDLIKNEFSDYILFGRLNGLAFEAGGSLAALLEGTDPEITVRVAIDVCHVLELGGELKPFIDLPDATVAILYEIILVLSDLIMQGKIFLEDLKIRDAISNALAVRLRPLPKMFGVQSSGVNVFGVDPEIELNPIIIRGILKTLVFMLQKGAPRRFSVLAEIWEMLHEVQGLNSSIKNYMRKEILGRAYLMIKDGYVAGVRKSVLKFTPVIYDLEYEDFSENLIAFLITIGEESLAQVIQGEFAERLKYL</sequence>
<dbReference type="AlphaFoldDB" id="A0A1F4S3K1"/>
<protein>
    <submittedName>
        <fullName evidence="1">Uncharacterized protein</fullName>
    </submittedName>
</protein>
<evidence type="ECO:0000313" key="2">
    <source>
        <dbReference type="Proteomes" id="UP000177905"/>
    </source>
</evidence>